<name>A0ABS6W416_9FLAO</name>
<evidence type="ECO:0000313" key="2">
    <source>
        <dbReference type="Proteomes" id="UP000719267"/>
    </source>
</evidence>
<keyword evidence="2" id="KW-1185">Reference proteome</keyword>
<gene>
    <name evidence="1" type="ORF">KW502_12520</name>
</gene>
<dbReference type="InterPro" id="IPR046042">
    <property type="entry name" value="DUF6000"/>
</dbReference>
<accession>A0ABS6W416</accession>
<dbReference type="RefSeq" id="WP_219040896.1">
    <property type="nucleotide sequence ID" value="NZ_JAHWDF010000014.1"/>
</dbReference>
<evidence type="ECO:0000313" key="1">
    <source>
        <dbReference type="EMBL" id="MBW2962616.1"/>
    </source>
</evidence>
<dbReference type="EMBL" id="JAHWDF010000014">
    <property type="protein sequence ID" value="MBW2962616.1"/>
    <property type="molecule type" value="Genomic_DNA"/>
</dbReference>
<sequence length="213" mass="24968">MDEKTKKQIELHSAGATVRHLSPFEELENYSNEKEITAEFIKKWCVPFYMFGINNSDEFIKNIKPIRAELNEEVVLKLLGDFNWRTRIVGAYFASILELKSVEEIIGIHLVKSQVCYAGNGYCLALATFNTQSGIEYLKQYLEYYLTRKDLHFDQTGVMCALKWTDEQNGTNEMENYLQLYNEWNSKPYGQNLDHSFKEFEKQMNNLKRIKTA</sequence>
<comment type="caution">
    <text evidence="1">The sequence shown here is derived from an EMBL/GenBank/DDBJ whole genome shotgun (WGS) entry which is preliminary data.</text>
</comment>
<reference evidence="1 2" key="1">
    <citation type="submission" date="2021-07" db="EMBL/GenBank/DDBJ databases">
        <title>Mesonia aestuariivivens sp. nov., isolated from a tidal flat.</title>
        <authorList>
            <person name="Kim Y.-O."/>
            <person name="Yoon J.-H."/>
        </authorList>
    </citation>
    <scope>NUCLEOTIDE SEQUENCE [LARGE SCALE GENOMIC DNA]</scope>
    <source>
        <strain evidence="1 2">JHPTF-M18</strain>
    </source>
</reference>
<organism evidence="1 2">
    <name type="scientific">Mesonia aestuariivivens</name>
    <dbReference type="NCBI Taxonomy" id="2796128"/>
    <lineage>
        <taxon>Bacteria</taxon>
        <taxon>Pseudomonadati</taxon>
        <taxon>Bacteroidota</taxon>
        <taxon>Flavobacteriia</taxon>
        <taxon>Flavobacteriales</taxon>
        <taxon>Flavobacteriaceae</taxon>
        <taxon>Mesonia</taxon>
    </lineage>
</organism>
<dbReference type="Proteomes" id="UP000719267">
    <property type="component" value="Unassembled WGS sequence"/>
</dbReference>
<protein>
    <submittedName>
        <fullName evidence="1">Uncharacterized protein</fullName>
    </submittedName>
</protein>
<proteinExistence type="predicted"/>
<dbReference type="Pfam" id="PF19463">
    <property type="entry name" value="DUF6000"/>
    <property type="match status" value="1"/>
</dbReference>